<evidence type="ECO:0000313" key="3">
    <source>
        <dbReference type="Proteomes" id="UP000616114"/>
    </source>
</evidence>
<dbReference type="PANTHER" id="PTHR48207">
    <property type="entry name" value="SUCCINATE--HYDROXYMETHYLGLUTARATE COA-TRANSFERASE"/>
    <property type="match status" value="1"/>
</dbReference>
<sequence>MSDDTPAADRSGRSAGPLAGITVLEIGVFMAGPFATMQLADLGARVIKIESPGTGDQTRVVGPHIAGESSAFMRLNRNKESVELDLKSEEGRQHLRRLLARADVLVENLRPGALKKMGLGYDDLKTEFPHLVYASASGWGQDGPLAPNPGLDIMAQARSGLMSITGFPDMPPAKVGVPVCDLSTALYLALAVLAAIHERGRSGQGQFIDVSLFESGVSFAVWEAGAYFANGAVGTPQGSAHQASAPYQAVRAADGYVTIGANTQGNWARLCRALGLGSLIEDERFATPAARMTHRDELIALIEDAFASRSVSDVVSLLDEAGVPVAPINDYGQVFTDPHLRERDFFWDAPHPRAGRVEQIGSPMRFSRTPAVRGQAGPVLGADTERVLAELADEAAREGSAP</sequence>
<keyword evidence="1 2" id="KW-0808">Transferase</keyword>
<dbReference type="PANTHER" id="PTHR48207:SF3">
    <property type="entry name" value="SUCCINATE--HYDROXYMETHYLGLUTARATE COA-TRANSFERASE"/>
    <property type="match status" value="1"/>
</dbReference>
<organism evidence="2 3">
    <name type="scientific">Sediminivirga luteola</name>
    <dbReference type="NCBI Taxonomy" id="1774748"/>
    <lineage>
        <taxon>Bacteria</taxon>
        <taxon>Bacillati</taxon>
        <taxon>Actinomycetota</taxon>
        <taxon>Actinomycetes</taxon>
        <taxon>Micrococcales</taxon>
        <taxon>Brevibacteriaceae</taxon>
        <taxon>Sediminivirga</taxon>
    </lineage>
</organism>
<evidence type="ECO:0000256" key="1">
    <source>
        <dbReference type="ARBA" id="ARBA00022679"/>
    </source>
</evidence>
<dbReference type="Proteomes" id="UP000616114">
    <property type="component" value="Unassembled WGS sequence"/>
</dbReference>
<comment type="caution">
    <text evidence="2">The sequence shown here is derived from an EMBL/GenBank/DDBJ whole genome shotgun (WGS) entry which is preliminary data.</text>
</comment>
<dbReference type="Pfam" id="PF02515">
    <property type="entry name" value="CoA_transf_3"/>
    <property type="match status" value="1"/>
</dbReference>
<evidence type="ECO:0000313" key="2">
    <source>
        <dbReference type="EMBL" id="GGA18699.1"/>
    </source>
</evidence>
<reference evidence="2" key="1">
    <citation type="journal article" date="2014" name="Int. J. Syst. Evol. Microbiol.">
        <title>Complete genome sequence of Corynebacterium casei LMG S-19264T (=DSM 44701T), isolated from a smear-ripened cheese.</title>
        <authorList>
            <consortium name="US DOE Joint Genome Institute (JGI-PGF)"/>
            <person name="Walter F."/>
            <person name="Albersmeier A."/>
            <person name="Kalinowski J."/>
            <person name="Ruckert C."/>
        </authorList>
    </citation>
    <scope>NUCLEOTIDE SEQUENCE</scope>
    <source>
        <strain evidence="2">CGMCC 1.12785</strain>
    </source>
</reference>
<dbReference type="SUPFAM" id="SSF89796">
    <property type="entry name" value="CoA-transferase family III (CaiB/BaiF)"/>
    <property type="match status" value="1"/>
</dbReference>
<keyword evidence="3" id="KW-1185">Reference proteome</keyword>
<dbReference type="EMBL" id="BMFY01000009">
    <property type="protein sequence ID" value="GGA18699.1"/>
    <property type="molecule type" value="Genomic_DNA"/>
</dbReference>
<proteinExistence type="predicted"/>
<name>A0A8J2TYY8_9MICO</name>
<dbReference type="GO" id="GO:0008410">
    <property type="term" value="F:CoA-transferase activity"/>
    <property type="evidence" value="ECO:0007669"/>
    <property type="project" value="TreeGrafter"/>
</dbReference>
<protein>
    <submittedName>
        <fullName evidence="2">CoA transferase</fullName>
    </submittedName>
</protein>
<dbReference type="AlphaFoldDB" id="A0A8J2TYY8"/>
<reference evidence="2" key="2">
    <citation type="submission" date="2020-09" db="EMBL/GenBank/DDBJ databases">
        <authorList>
            <person name="Sun Q."/>
            <person name="Zhou Y."/>
        </authorList>
    </citation>
    <scope>NUCLEOTIDE SEQUENCE</scope>
    <source>
        <strain evidence="2">CGMCC 1.12785</strain>
    </source>
</reference>
<dbReference type="InterPro" id="IPR023606">
    <property type="entry name" value="CoA-Trfase_III_dom_1_sf"/>
</dbReference>
<dbReference type="RefSeq" id="WP_188550961.1">
    <property type="nucleotide sequence ID" value="NZ_BMFY01000009.1"/>
</dbReference>
<dbReference type="InterPro" id="IPR044855">
    <property type="entry name" value="CoA-Trfase_III_dom3_sf"/>
</dbReference>
<dbReference type="Gene3D" id="3.30.1540.10">
    <property type="entry name" value="formyl-coa transferase, domain 3"/>
    <property type="match status" value="1"/>
</dbReference>
<accession>A0A8J2TYY8</accession>
<dbReference type="InterPro" id="IPR050483">
    <property type="entry name" value="CoA-transferase_III_domain"/>
</dbReference>
<gene>
    <name evidence="2" type="ORF">GCM10011333_22260</name>
</gene>
<dbReference type="InterPro" id="IPR003673">
    <property type="entry name" value="CoA-Trfase_fam_III"/>
</dbReference>
<dbReference type="Gene3D" id="3.40.50.10540">
    <property type="entry name" value="Crotonobetainyl-coa:carnitine coa-transferase, domain 1"/>
    <property type="match status" value="1"/>
</dbReference>